<feature type="compositionally biased region" description="Basic residues" evidence="1">
    <location>
        <begin position="1"/>
        <end position="12"/>
    </location>
</feature>
<evidence type="ECO:0000313" key="5">
    <source>
        <dbReference type="WBParaSite" id="L893_g18188.t1"/>
    </source>
</evidence>
<dbReference type="PANTHER" id="PTHR46163:SF5">
    <property type="entry name" value="TYROSINE-PROTEIN PHOSPHATASE"/>
    <property type="match status" value="1"/>
</dbReference>
<dbReference type="Proteomes" id="UP000095287">
    <property type="component" value="Unplaced"/>
</dbReference>
<dbReference type="AlphaFoldDB" id="A0A1I7YNQ3"/>
<dbReference type="InterPro" id="IPR003595">
    <property type="entry name" value="Tyr_Pase_cat"/>
</dbReference>
<dbReference type="GO" id="GO:0004725">
    <property type="term" value="F:protein tyrosine phosphatase activity"/>
    <property type="evidence" value="ECO:0007669"/>
    <property type="project" value="InterPro"/>
</dbReference>
<keyword evidence="4" id="KW-1185">Reference proteome</keyword>
<dbReference type="SMART" id="SM00404">
    <property type="entry name" value="PTPc_motif"/>
    <property type="match status" value="1"/>
</dbReference>
<evidence type="ECO:0000313" key="4">
    <source>
        <dbReference type="Proteomes" id="UP000095287"/>
    </source>
</evidence>
<proteinExistence type="predicted"/>
<name>A0A1I7YNQ3_9BILA</name>
<dbReference type="InterPro" id="IPR052782">
    <property type="entry name" value="Oocyte-zygote_transition_reg"/>
</dbReference>
<evidence type="ECO:0000259" key="3">
    <source>
        <dbReference type="PROSITE" id="PS50056"/>
    </source>
</evidence>
<dbReference type="PROSITE" id="PS50055">
    <property type="entry name" value="TYR_PHOSPHATASE_PTP"/>
    <property type="match status" value="1"/>
</dbReference>
<dbReference type="InterPro" id="IPR000242">
    <property type="entry name" value="PTP_cat"/>
</dbReference>
<reference evidence="5" key="1">
    <citation type="submission" date="2016-11" db="UniProtKB">
        <authorList>
            <consortium name="WormBaseParasite"/>
        </authorList>
    </citation>
    <scope>IDENTIFICATION</scope>
</reference>
<dbReference type="InterPro" id="IPR029021">
    <property type="entry name" value="Prot-tyrosine_phosphatase-like"/>
</dbReference>
<evidence type="ECO:0000256" key="1">
    <source>
        <dbReference type="SAM" id="MobiDB-lite"/>
    </source>
</evidence>
<dbReference type="InterPro" id="IPR000387">
    <property type="entry name" value="Tyr_Pase_dom"/>
</dbReference>
<dbReference type="InterPro" id="IPR016130">
    <property type="entry name" value="Tyr_Pase_AS"/>
</dbReference>
<protein>
    <submittedName>
        <fullName evidence="5">Protein-tyrosine phosphatase</fullName>
    </submittedName>
</protein>
<dbReference type="Gene3D" id="3.90.190.10">
    <property type="entry name" value="Protein tyrosine phosphatase superfamily"/>
    <property type="match status" value="1"/>
</dbReference>
<dbReference type="PROSITE" id="PS50056">
    <property type="entry name" value="TYR_PHOSPHATASE_2"/>
    <property type="match status" value="1"/>
</dbReference>
<sequence length="384" mass="42791">MSKGTGSRRRRSGTSVMNTAKKRSDRTSSAGKKKDADDVDVDKTVDDTSERRKKKQPSKKPSKLQKSSGLLMAKGSAADVMGKKIDSAAEEAFAAFVTKTLATGVEGLRREFAEVKMYVPSNCEHSAFTANEARNRYTDIICLDATRVPLTLNVPPEPDYINANWVRMEGGGTFIATQGPLEQTIPDFWRMVHQESVSTILMACLTEEDGKPKCAQYWPLESGAYQTYGSMFVNNKKIEKEERVTIFTLEVLPEGCSNSTITKLVQITNWWPDRSVPQSGNGLLRMLKLVSQNSPTIVHCSAGVGRTGTMIAVHTVIERLLKGQQVNVRDVITQLRNQRAHAVQTEGQYVYIHVCALYYISAKIRKYAEMILPFHNEYIAAKLN</sequence>
<feature type="domain" description="Tyrosine specific protein phosphatases" evidence="3">
    <location>
        <begin position="281"/>
        <end position="350"/>
    </location>
</feature>
<dbReference type="PANTHER" id="PTHR46163">
    <property type="entry name" value="TYROSINE-PROTEIN PHOSPHATASE-RELATED"/>
    <property type="match status" value="1"/>
</dbReference>
<accession>A0A1I7YNQ3</accession>
<feature type="compositionally biased region" description="Basic residues" evidence="1">
    <location>
        <begin position="51"/>
        <end position="63"/>
    </location>
</feature>
<dbReference type="SUPFAM" id="SSF52799">
    <property type="entry name" value="(Phosphotyrosine protein) phosphatases II"/>
    <property type="match status" value="1"/>
</dbReference>
<evidence type="ECO:0000259" key="2">
    <source>
        <dbReference type="PROSITE" id="PS50055"/>
    </source>
</evidence>
<feature type="region of interest" description="Disordered" evidence="1">
    <location>
        <begin position="1"/>
        <end position="71"/>
    </location>
</feature>
<dbReference type="SMART" id="SM00194">
    <property type="entry name" value="PTPc"/>
    <property type="match status" value="1"/>
</dbReference>
<dbReference type="CDD" id="cd00047">
    <property type="entry name" value="PTPc"/>
    <property type="match status" value="1"/>
</dbReference>
<dbReference type="WBParaSite" id="L893_g18188.t1">
    <property type="protein sequence ID" value="L893_g18188.t1"/>
    <property type="gene ID" value="L893_g18188"/>
</dbReference>
<dbReference type="PRINTS" id="PR00700">
    <property type="entry name" value="PRTYPHPHTASE"/>
</dbReference>
<feature type="domain" description="Tyrosine-protein phosphatase" evidence="2">
    <location>
        <begin position="108"/>
        <end position="359"/>
    </location>
</feature>
<dbReference type="Pfam" id="PF00102">
    <property type="entry name" value="Y_phosphatase"/>
    <property type="match status" value="1"/>
</dbReference>
<feature type="compositionally biased region" description="Basic and acidic residues" evidence="1">
    <location>
        <begin position="32"/>
        <end position="50"/>
    </location>
</feature>
<dbReference type="PROSITE" id="PS00383">
    <property type="entry name" value="TYR_PHOSPHATASE_1"/>
    <property type="match status" value="1"/>
</dbReference>
<organism evidence="4 5">
    <name type="scientific">Steinernema glaseri</name>
    <dbReference type="NCBI Taxonomy" id="37863"/>
    <lineage>
        <taxon>Eukaryota</taxon>
        <taxon>Metazoa</taxon>
        <taxon>Ecdysozoa</taxon>
        <taxon>Nematoda</taxon>
        <taxon>Chromadorea</taxon>
        <taxon>Rhabditida</taxon>
        <taxon>Tylenchina</taxon>
        <taxon>Panagrolaimomorpha</taxon>
        <taxon>Strongyloidoidea</taxon>
        <taxon>Steinernematidae</taxon>
        <taxon>Steinernema</taxon>
    </lineage>
</organism>